<dbReference type="InterPro" id="IPR016156">
    <property type="entry name" value="FAD/NAD-linked_Rdtase_dimer_sf"/>
</dbReference>
<accession>A0A9Q9F0J4</accession>
<name>A0A9Q9F0J4_9STAP</name>
<evidence type="ECO:0000256" key="11">
    <source>
        <dbReference type="ARBA" id="ARBA00023157"/>
    </source>
</evidence>
<feature type="binding site" evidence="15">
    <location>
        <begin position="150"/>
        <end position="152"/>
    </location>
    <ligand>
        <name>FAD</name>
        <dbReference type="ChEBI" id="CHEBI:57692"/>
    </ligand>
</feature>
<dbReference type="GO" id="GO:0006103">
    <property type="term" value="P:2-oxoglutarate metabolic process"/>
    <property type="evidence" value="ECO:0007669"/>
    <property type="project" value="TreeGrafter"/>
</dbReference>
<feature type="disulfide bond" description="Redox-active" evidence="16">
    <location>
        <begin position="42"/>
        <end position="47"/>
    </location>
</feature>
<sequence>MANEYDLVVLGGGTAGYVSAIRASQLGMKVAIVEKEKLGGTCLHKGCIPTKSLLKSAEVFSYIKQAAKYGIQAQTPAYDFKDIRNRKDEVVAKMYGGVQHLMKANHIDVYSGTGRILGPSIFSPQAGTVSVENSSGESELLVNKHVLICTGSTPRELPFLPFDHKTVLSSDDMMTLETLPKSMAIVGGGVIGLEFASLLADLEVEVTVIEAGSSIIPAEEKKISRILQKELEKKGIKFLTGESLSAETIVQDEQGITFTLSEVVNAEQVLVAIGRRPNSDDIGLNNTKIKATNGFIEVNEFYQTEDKHIYAVGDVIGNLQLAHVATKEGVIAVEHMNDAAPITLDYDTVPKCIYTNPEVASIGMTEAAAKDAGFDTVTKAVPFAAIGKAVINGDTSGQAILIKDKKSDEVLGLSMIGPNVTEIINEVALAKFMNASTLELGLTVHAHPSVSEVLMELGLAGEGRAIHI</sequence>
<dbReference type="EMBL" id="CP073809">
    <property type="protein sequence ID" value="UTH12912.1"/>
    <property type="molecule type" value="Genomic_DNA"/>
</dbReference>
<evidence type="ECO:0000256" key="7">
    <source>
        <dbReference type="ARBA" id="ARBA00022630"/>
    </source>
</evidence>
<evidence type="ECO:0000313" key="21">
    <source>
        <dbReference type="EMBL" id="UTH12912.1"/>
    </source>
</evidence>
<evidence type="ECO:0000256" key="12">
    <source>
        <dbReference type="ARBA" id="ARBA00023284"/>
    </source>
</evidence>
<feature type="binding site" evidence="15">
    <location>
        <begin position="187"/>
        <end position="194"/>
    </location>
    <ligand>
        <name>NAD(+)</name>
        <dbReference type="ChEBI" id="CHEBI:57540"/>
    </ligand>
</feature>
<feature type="binding site" evidence="15">
    <location>
        <position position="114"/>
    </location>
    <ligand>
        <name>FAD</name>
        <dbReference type="ChEBI" id="CHEBI:57692"/>
    </ligand>
</feature>
<reference evidence="21" key="2">
    <citation type="submission" date="2021-04" db="EMBL/GenBank/DDBJ databases">
        <title>Complete Genome Sequences of Macrococcus spp. from dog and cattle.</title>
        <authorList>
            <person name="Schwendener S."/>
            <person name="Perreten V."/>
        </authorList>
    </citation>
    <scope>NUCLEOTIDE SEQUENCE</scope>
    <source>
        <strain evidence="21">Epi0143-OL</strain>
    </source>
</reference>
<dbReference type="SUPFAM" id="SSF55424">
    <property type="entry name" value="FAD/NAD-linked reductases, dimerisation (C-terminal) domain"/>
    <property type="match status" value="1"/>
</dbReference>
<keyword evidence="7 17" id="KW-0285">Flavoprotein</keyword>
<dbReference type="Pfam" id="PF02852">
    <property type="entry name" value="Pyr_redox_dim"/>
    <property type="match status" value="1"/>
</dbReference>
<dbReference type="InterPro" id="IPR023753">
    <property type="entry name" value="FAD/NAD-binding_dom"/>
</dbReference>
<keyword evidence="12 17" id="KW-0676">Redox-active center</keyword>
<evidence type="ECO:0000256" key="2">
    <source>
        <dbReference type="ARBA" id="ARBA00004496"/>
    </source>
</evidence>
<evidence type="ECO:0000256" key="14">
    <source>
        <dbReference type="PIRSR" id="PIRSR000350-2"/>
    </source>
</evidence>
<dbReference type="PANTHER" id="PTHR22912">
    <property type="entry name" value="DISULFIDE OXIDOREDUCTASE"/>
    <property type="match status" value="1"/>
</dbReference>
<keyword evidence="10 15" id="KW-0520">NAD</keyword>
<evidence type="ECO:0000256" key="6">
    <source>
        <dbReference type="ARBA" id="ARBA00022490"/>
    </source>
</evidence>
<dbReference type="InterPro" id="IPR001100">
    <property type="entry name" value="Pyr_nuc-diS_OxRdtase"/>
</dbReference>
<comment type="subcellular location">
    <subcellularLocation>
        <location evidence="2">Cytoplasm</location>
    </subcellularLocation>
</comment>
<dbReference type="Gene3D" id="3.50.50.60">
    <property type="entry name" value="FAD/NAD(P)-binding domain"/>
    <property type="match status" value="2"/>
</dbReference>
<feature type="binding site" evidence="15">
    <location>
        <position position="210"/>
    </location>
    <ligand>
        <name>NAD(+)</name>
        <dbReference type="ChEBI" id="CHEBI:57540"/>
    </ligand>
</feature>
<organism evidence="21 23">
    <name type="scientific">Macrococcus equipercicus</name>
    <dbReference type="NCBI Taxonomy" id="69967"/>
    <lineage>
        <taxon>Bacteria</taxon>
        <taxon>Bacillati</taxon>
        <taxon>Bacillota</taxon>
        <taxon>Bacilli</taxon>
        <taxon>Bacillales</taxon>
        <taxon>Staphylococcaceae</taxon>
        <taxon>Macrococcus</taxon>
    </lineage>
</organism>
<feature type="binding site" evidence="15">
    <location>
        <position position="274"/>
    </location>
    <ligand>
        <name>NAD(+)</name>
        <dbReference type="ChEBI" id="CHEBI:57540"/>
    </ligand>
</feature>
<dbReference type="PROSITE" id="PS00076">
    <property type="entry name" value="PYRIDINE_REDOX_1"/>
    <property type="match status" value="1"/>
</dbReference>
<dbReference type="Proteomes" id="UP001057381">
    <property type="component" value="Chromosome"/>
</dbReference>
<reference evidence="20 22" key="1">
    <citation type="submission" date="2019-09" db="EMBL/GenBank/DDBJ databases">
        <authorList>
            <person name="Mazhar S."/>
            <person name="Altermann E."/>
            <person name="Hill C."/>
            <person name="Mcauliffe O."/>
        </authorList>
    </citation>
    <scope>NUCLEOTIDE SEQUENCE [LARGE SCALE GENOMIC DNA]</scope>
    <source>
        <strain evidence="20 22">ATCC 51831</strain>
    </source>
</reference>
<evidence type="ECO:0000256" key="16">
    <source>
        <dbReference type="PIRSR" id="PIRSR000350-4"/>
    </source>
</evidence>
<dbReference type="FunFam" id="3.30.390.30:FF:000001">
    <property type="entry name" value="Dihydrolipoyl dehydrogenase"/>
    <property type="match status" value="1"/>
</dbReference>
<dbReference type="Gene3D" id="3.30.390.30">
    <property type="match status" value="1"/>
</dbReference>
<dbReference type="RefSeq" id="WP_149458605.1">
    <property type="nucleotide sequence ID" value="NZ_CP073809.1"/>
</dbReference>
<evidence type="ECO:0000256" key="17">
    <source>
        <dbReference type="RuleBase" id="RU003692"/>
    </source>
</evidence>
<evidence type="ECO:0000256" key="10">
    <source>
        <dbReference type="ARBA" id="ARBA00023027"/>
    </source>
</evidence>
<evidence type="ECO:0000259" key="19">
    <source>
        <dbReference type="Pfam" id="PF07992"/>
    </source>
</evidence>
<comment type="similarity">
    <text evidence="3 17">Belongs to the class-I pyridine nucleotide-disulfide oxidoreductase family.</text>
</comment>
<dbReference type="InterPro" id="IPR012999">
    <property type="entry name" value="Pyr_OxRdtase_I_AS"/>
</dbReference>
<dbReference type="NCBIfam" id="TIGR01350">
    <property type="entry name" value="lipoamide_DH"/>
    <property type="match status" value="1"/>
</dbReference>
<keyword evidence="9 17" id="KW-0560">Oxidoreductase</keyword>
<dbReference type="EC" id="1.8.1.4" evidence="4 17"/>
<dbReference type="OrthoDB" id="9800167at2"/>
<evidence type="ECO:0000256" key="5">
    <source>
        <dbReference type="ARBA" id="ARBA00016961"/>
    </source>
</evidence>
<dbReference type="PRINTS" id="PR00368">
    <property type="entry name" value="FADPNR"/>
</dbReference>
<evidence type="ECO:0000256" key="9">
    <source>
        <dbReference type="ARBA" id="ARBA00023002"/>
    </source>
</evidence>
<dbReference type="KEGG" id="mequ:KFV11_06410"/>
<dbReference type="InterPro" id="IPR004099">
    <property type="entry name" value="Pyr_nucl-diS_OxRdtase_dimer"/>
</dbReference>
<evidence type="ECO:0000259" key="18">
    <source>
        <dbReference type="Pfam" id="PF02852"/>
    </source>
</evidence>
<gene>
    <name evidence="21" type="primary">lpdA</name>
    <name evidence="20" type="ORF">ERX35_003890</name>
    <name evidence="21" type="ORF">KFV11_06410</name>
</gene>
<dbReference type="Pfam" id="PF07992">
    <property type="entry name" value="Pyr_redox_2"/>
    <property type="match status" value="1"/>
</dbReference>
<dbReference type="PRINTS" id="PR00411">
    <property type="entry name" value="PNDRDTASEI"/>
</dbReference>
<keyword evidence="6" id="KW-0963">Cytoplasm</keyword>
<comment type="function">
    <text evidence="1">Lipoamide dehydrogenase is a component of the alpha-ketoacid dehydrogenase complexes.</text>
</comment>
<evidence type="ECO:0000313" key="23">
    <source>
        <dbReference type="Proteomes" id="UP001057381"/>
    </source>
</evidence>
<comment type="catalytic activity">
    <reaction evidence="13 17">
        <text>N(6)-[(R)-dihydrolipoyl]-L-lysyl-[protein] + NAD(+) = N(6)-[(R)-lipoyl]-L-lysyl-[protein] + NADH + H(+)</text>
        <dbReference type="Rhea" id="RHEA:15045"/>
        <dbReference type="Rhea" id="RHEA-COMP:10474"/>
        <dbReference type="Rhea" id="RHEA-COMP:10475"/>
        <dbReference type="ChEBI" id="CHEBI:15378"/>
        <dbReference type="ChEBI" id="CHEBI:57540"/>
        <dbReference type="ChEBI" id="CHEBI:57945"/>
        <dbReference type="ChEBI" id="CHEBI:83099"/>
        <dbReference type="ChEBI" id="CHEBI:83100"/>
        <dbReference type="EC" id="1.8.1.4"/>
    </reaction>
</comment>
<evidence type="ECO:0000256" key="8">
    <source>
        <dbReference type="ARBA" id="ARBA00022827"/>
    </source>
</evidence>
<evidence type="ECO:0000256" key="13">
    <source>
        <dbReference type="ARBA" id="ARBA00049187"/>
    </source>
</evidence>
<dbReference type="InterPro" id="IPR050151">
    <property type="entry name" value="Class-I_Pyr_Nuc-Dis_Oxidored"/>
</dbReference>
<dbReference type="GO" id="GO:0050660">
    <property type="term" value="F:flavin adenine dinucleotide binding"/>
    <property type="evidence" value="ECO:0007669"/>
    <property type="project" value="InterPro"/>
</dbReference>
<keyword evidence="8 15" id="KW-0274">FAD</keyword>
<dbReference type="GO" id="GO:0005737">
    <property type="term" value="C:cytoplasm"/>
    <property type="evidence" value="ECO:0007669"/>
    <property type="project" value="UniProtKB-SubCell"/>
</dbReference>
<dbReference type="AlphaFoldDB" id="A0A9Q9F0J4"/>
<feature type="active site" description="Proton acceptor" evidence="14">
    <location>
        <position position="447"/>
    </location>
</feature>
<dbReference type="InterPro" id="IPR036188">
    <property type="entry name" value="FAD/NAD-bd_sf"/>
</dbReference>
<keyword evidence="11" id="KW-1015">Disulfide bond</keyword>
<dbReference type="Proteomes" id="UP000295735">
    <property type="component" value="Unassembled WGS sequence"/>
</dbReference>
<comment type="cofactor">
    <cofactor evidence="15 17">
        <name>FAD</name>
        <dbReference type="ChEBI" id="CHEBI:57692"/>
    </cofactor>
    <text evidence="15 17">Binds 1 FAD per subunit.</text>
</comment>
<evidence type="ECO:0000256" key="3">
    <source>
        <dbReference type="ARBA" id="ARBA00007532"/>
    </source>
</evidence>
<keyword evidence="15" id="KW-0547">Nucleotide-binding</keyword>
<comment type="miscellaneous">
    <text evidence="17">The active site is a redox-active disulfide bond.</text>
</comment>
<feature type="domain" description="FAD/NAD(P)-binding" evidence="19">
    <location>
        <begin position="5"/>
        <end position="329"/>
    </location>
</feature>
<dbReference type="SUPFAM" id="SSF51905">
    <property type="entry name" value="FAD/NAD(P)-binding domain"/>
    <property type="match status" value="1"/>
</dbReference>
<evidence type="ECO:0000256" key="15">
    <source>
        <dbReference type="PIRSR" id="PIRSR000350-3"/>
    </source>
</evidence>
<dbReference type="GO" id="GO:0004148">
    <property type="term" value="F:dihydrolipoyl dehydrogenase (NADH) activity"/>
    <property type="evidence" value="ECO:0007669"/>
    <property type="project" value="UniProtKB-EC"/>
</dbReference>
<evidence type="ECO:0000256" key="4">
    <source>
        <dbReference type="ARBA" id="ARBA00012608"/>
    </source>
</evidence>
<feature type="binding site" evidence="15">
    <location>
        <position position="51"/>
    </location>
    <ligand>
        <name>FAD</name>
        <dbReference type="ChEBI" id="CHEBI:57692"/>
    </ligand>
</feature>
<dbReference type="PANTHER" id="PTHR22912:SF217">
    <property type="entry name" value="DIHYDROLIPOYL DEHYDROGENASE"/>
    <property type="match status" value="1"/>
</dbReference>
<dbReference type="EMBL" id="SCWC02000002">
    <property type="protein sequence ID" value="KAA1040140.1"/>
    <property type="molecule type" value="Genomic_DNA"/>
</dbReference>
<feature type="domain" description="Pyridine nucleotide-disulphide oxidoreductase dimerisation" evidence="18">
    <location>
        <begin position="349"/>
        <end position="456"/>
    </location>
</feature>
<evidence type="ECO:0000313" key="20">
    <source>
        <dbReference type="EMBL" id="KAA1040140.1"/>
    </source>
</evidence>
<keyword evidence="22" id="KW-1185">Reference proteome</keyword>
<proteinExistence type="inferred from homology"/>
<dbReference type="InterPro" id="IPR006258">
    <property type="entry name" value="Lipoamide_DH"/>
</dbReference>
<protein>
    <recommendedName>
        <fullName evidence="5 17">Dihydrolipoyl dehydrogenase</fullName>
        <ecNumber evidence="4 17">1.8.1.4</ecNumber>
    </recommendedName>
</protein>
<dbReference type="PIRSF" id="PIRSF000350">
    <property type="entry name" value="Mercury_reductase_MerA"/>
    <property type="match status" value="1"/>
</dbReference>
<evidence type="ECO:0000313" key="22">
    <source>
        <dbReference type="Proteomes" id="UP000295735"/>
    </source>
</evidence>
<evidence type="ECO:0000256" key="1">
    <source>
        <dbReference type="ARBA" id="ARBA00002052"/>
    </source>
</evidence>
<feature type="binding site" evidence="15">
    <location>
        <position position="314"/>
    </location>
    <ligand>
        <name>FAD</name>
        <dbReference type="ChEBI" id="CHEBI:57692"/>
    </ligand>
</feature>